<evidence type="ECO:0000313" key="3">
    <source>
        <dbReference type="Proteomes" id="UP000276103"/>
    </source>
</evidence>
<name>A0A3S1BTX2_ANAVA</name>
<dbReference type="Proteomes" id="UP000276103">
    <property type="component" value="Unassembled WGS sequence"/>
</dbReference>
<keyword evidence="1" id="KW-1133">Transmembrane helix</keyword>
<evidence type="ECO:0000313" key="2">
    <source>
        <dbReference type="EMBL" id="RUS94824.1"/>
    </source>
</evidence>
<keyword evidence="1" id="KW-0472">Membrane</keyword>
<reference evidence="2 3" key="1">
    <citation type="journal article" date="2019" name="Genome Biol. Evol.">
        <title>Day and night: Metabolic profiles and evolutionary relationships of six axenic non-marine cyanobacteria.</title>
        <authorList>
            <person name="Will S.E."/>
            <person name="Henke P."/>
            <person name="Boedeker C."/>
            <person name="Huang S."/>
            <person name="Brinkmann H."/>
            <person name="Rohde M."/>
            <person name="Jarek M."/>
            <person name="Friedl T."/>
            <person name="Seufert S."/>
            <person name="Schumacher M."/>
            <person name="Overmann J."/>
            <person name="Neumann-Schaal M."/>
            <person name="Petersen J."/>
        </authorList>
    </citation>
    <scope>NUCLEOTIDE SEQUENCE [LARGE SCALE GENOMIC DNA]</scope>
    <source>
        <strain evidence="2 3">SAG 1403-4b</strain>
    </source>
</reference>
<keyword evidence="1" id="KW-0812">Transmembrane</keyword>
<dbReference type="AlphaFoldDB" id="A0A3S1BTX2"/>
<accession>A0A3S1BTX2</accession>
<evidence type="ECO:0000256" key="1">
    <source>
        <dbReference type="SAM" id="Phobius"/>
    </source>
</evidence>
<protein>
    <submittedName>
        <fullName evidence="2">Uncharacterized protein</fullName>
    </submittedName>
</protein>
<keyword evidence="3" id="KW-1185">Reference proteome</keyword>
<feature type="transmembrane region" description="Helical" evidence="1">
    <location>
        <begin position="39"/>
        <end position="56"/>
    </location>
</feature>
<organism evidence="2 3">
    <name type="scientific">Trichormus variabilis SAG 1403-4b</name>
    <dbReference type="NCBI Taxonomy" id="447716"/>
    <lineage>
        <taxon>Bacteria</taxon>
        <taxon>Bacillati</taxon>
        <taxon>Cyanobacteriota</taxon>
        <taxon>Cyanophyceae</taxon>
        <taxon>Nostocales</taxon>
        <taxon>Nostocaceae</taxon>
        <taxon>Trichormus</taxon>
    </lineage>
</organism>
<comment type="caution">
    <text evidence="2">The sequence shown here is derived from an EMBL/GenBank/DDBJ whole genome shotgun (WGS) entry which is preliminary data.</text>
</comment>
<sequence>MALGERRVRVTVSVIALRVGNWERDILYLISEMRLLEKYLNIITFLSLFTLLEVNIHKIIALSKFLLSKFIVFSRGVNANETDYCLL</sequence>
<proteinExistence type="predicted"/>
<gene>
    <name evidence="2" type="ORF">DSM107003_35010</name>
</gene>
<dbReference type="EMBL" id="RSCM01000012">
    <property type="protein sequence ID" value="RUS94824.1"/>
    <property type="molecule type" value="Genomic_DNA"/>
</dbReference>